<comment type="caution">
    <text evidence="2">The sequence shown here is derived from an EMBL/GenBank/DDBJ whole genome shotgun (WGS) entry which is preliminary data.</text>
</comment>
<evidence type="ECO:0000256" key="1">
    <source>
        <dbReference type="SAM" id="MobiDB-lite"/>
    </source>
</evidence>
<proteinExistence type="predicted"/>
<organism evidence="2 3">
    <name type="scientific">Actinocrispum wychmicini</name>
    <dbReference type="NCBI Taxonomy" id="1213861"/>
    <lineage>
        <taxon>Bacteria</taxon>
        <taxon>Bacillati</taxon>
        <taxon>Actinomycetota</taxon>
        <taxon>Actinomycetes</taxon>
        <taxon>Pseudonocardiales</taxon>
        <taxon>Pseudonocardiaceae</taxon>
        <taxon>Actinocrispum</taxon>
    </lineage>
</organism>
<reference evidence="2 3" key="1">
    <citation type="submission" date="2019-03" db="EMBL/GenBank/DDBJ databases">
        <title>Genomic Encyclopedia of Type Strains, Phase IV (KMG-IV): sequencing the most valuable type-strain genomes for metagenomic binning, comparative biology and taxonomic classification.</title>
        <authorList>
            <person name="Goeker M."/>
        </authorList>
    </citation>
    <scope>NUCLEOTIDE SEQUENCE [LARGE SCALE GENOMIC DNA]</scope>
    <source>
        <strain evidence="2 3">DSM 45934</strain>
    </source>
</reference>
<evidence type="ECO:0000313" key="3">
    <source>
        <dbReference type="Proteomes" id="UP000295680"/>
    </source>
</evidence>
<dbReference type="AlphaFoldDB" id="A0A4R2JX17"/>
<accession>A0A4R2JX17</accession>
<dbReference type="EMBL" id="SLWS01000002">
    <property type="protein sequence ID" value="TCO61876.1"/>
    <property type="molecule type" value="Genomic_DNA"/>
</dbReference>
<dbReference type="Proteomes" id="UP000295680">
    <property type="component" value="Unassembled WGS sequence"/>
</dbReference>
<keyword evidence="3" id="KW-1185">Reference proteome</keyword>
<name>A0A4R2JX17_9PSEU</name>
<gene>
    <name evidence="2" type="ORF">EV192_10213</name>
</gene>
<sequence length="51" mass="5712">MHEAADDMDADDGLDVDELSFVRSLNAVRRQVTNQAGFSPSPPDERDHRDL</sequence>
<protein>
    <submittedName>
        <fullName evidence="2">Uncharacterized protein</fullName>
    </submittedName>
</protein>
<evidence type="ECO:0000313" key="2">
    <source>
        <dbReference type="EMBL" id="TCO61876.1"/>
    </source>
</evidence>
<feature type="region of interest" description="Disordered" evidence="1">
    <location>
        <begin position="29"/>
        <end position="51"/>
    </location>
</feature>